<evidence type="ECO:0000313" key="4">
    <source>
        <dbReference type="Proteomes" id="UP000199320"/>
    </source>
</evidence>
<reference evidence="3" key="1">
    <citation type="submission" date="2016-10" db="EMBL/GenBank/DDBJ databases">
        <authorList>
            <person name="de Groot N.N."/>
        </authorList>
    </citation>
    <scope>NUCLEOTIDE SEQUENCE [LARGE SCALE GENOMIC DNA]</scope>
    <source>
        <strain evidence="3">CDM_6</strain>
    </source>
</reference>
<keyword evidence="1" id="KW-0472">Membrane</keyword>
<reference evidence="4 5" key="2">
    <citation type="submission" date="2016-10" db="EMBL/GenBank/DDBJ databases">
        <authorList>
            <person name="Varghese N."/>
            <person name="Submissions S."/>
        </authorList>
    </citation>
    <scope>NUCLEOTIDE SEQUENCE [LARGE SCALE GENOMIC DNA]</scope>
    <source>
        <strain evidence="2 5">CDM_1</strain>
        <strain evidence="4">CDM_6</strain>
    </source>
</reference>
<dbReference type="Proteomes" id="UP000324021">
    <property type="component" value="Unassembled WGS sequence"/>
</dbReference>
<evidence type="ECO:0000313" key="3">
    <source>
        <dbReference type="EMBL" id="SET61764.1"/>
    </source>
</evidence>
<name>A0A1G6PF20_9EURY</name>
<accession>A0A1G6PF20</accession>
<organism evidence="2 5">
    <name type="scientific">Natrinema hispanicum</name>
    <dbReference type="NCBI Taxonomy" id="392421"/>
    <lineage>
        <taxon>Archaea</taxon>
        <taxon>Methanobacteriati</taxon>
        <taxon>Methanobacteriota</taxon>
        <taxon>Stenosarchaea group</taxon>
        <taxon>Halobacteria</taxon>
        <taxon>Halobacteriales</taxon>
        <taxon>Natrialbaceae</taxon>
        <taxon>Natrinema</taxon>
    </lineage>
</organism>
<dbReference type="STRING" id="392421.SAMN04488694_10983"/>
<gene>
    <name evidence="3" type="ORF">SAMN04488694_10983</name>
    <name evidence="2" type="ORF">SAMN05192552_1007110</name>
</gene>
<keyword evidence="1" id="KW-0812">Transmembrane</keyword>
<evidence type="ECO:0000313" key="5">
    <source>
        <dbReference type="Proteomes" id="UP000324021"/>
    </source>
</evidence>
<evidence type="ECO:0000313" key="2">
    <source>
        <dbReference type="EMBL" id="SDC78842.1"/>
    </source>
</evidence>
<dbReference type="EMBL" id="FOIC01000009">
    <property type="protein sequence ID" value="SET61764.1"/>
    <property type="molecule type" value="Genomic_DNA"/>
</dbReference>
<evidence type="ECO:0000256" key="1">
    <source>
        <dbReference type="SAM" id="Phobius"/>
    </source>
</evidence>
<protein>
    <submittedName>
        <fullName evidence="2">Uncharacterized protein</fullName>
    </submittedName>
</protein>
<feature type="transmembrane region" description="Helical" evidence="1">
    <location>
        <begin position="34"/>
        <end position="67"/>
    </location>
</feature>
<proteinExistence type="predicted"/>
<sequence>MVSCMLDEAAEFRLELGLDWLIDRNDDRTMRKQVCLFLGVVAALVAVVLVVSSPLYGVAAGAVALALLFAGV</sequence>
<dbReference type="EMBL" id="FMZP01000007">
    <property type="protein sequence ID" value="SDC78842.1"/>
    <property type="molecule type" value="Genomic_DNA"/>
</dbReference>
<dbReference type="AlphaFoldDB" id="A0A1G6PF20"/>
<keyword evidence="1" id="KW-1133">Transmembrane helix</keyword>
<dbReference type="Proteomes" id="UP000199320">
    <property type="component" value="Unassembled WGS sequence"/>
</dbReference>
<keyword evidence="4" id="KW-1185">Reference proteome</keyword>